<accession>A0ABT8SMU4</accession>
<dbReference type="Proteomes" id="UP001169063">
    <property type="component" value="Unassembled WGS sequence"/>
</dbReference>
<reference evidence="2" key="1">
    <citation type="submission" date="2023-07" db="EMBL/GenBank/DDBJ databases">
        <title>Brevundimonas soil sp. nov., isolated from the soil of chemical plant.</title>
        <authorList>
            <person name="Wu N."/>
        </authorList>
    </citation>
    <scope>NUCLEOTIDE SEQUENCE</scope>
    <source>
        <strain evidence="2">XZ-24</strain>
    </source>
</reference>
<keyword evidence="1" id="KW-0472">Membrane</keyword>
<organism evidence="2 3">
    <name type="scientific">Peiella sedimenti</name>
    <dbReference type="NCBI Taxonomy" id="3061083"/>
    <lineage>
        <taxon>Bacteria</taxon>
        <taxon>Pseudomonadati</taxon>
        <taxon>Pseudomonadota</taxon>
        <taxon>Alphaproteobacteria</taxon>
        <taxon>Caulobacterales</taxon>
        <taxon>Caulobacteraceae</taxon>
        <taxon>Peiella</taxon>
    </lineage>
</organism>
<evidence type="ECO:0000313" key="2">
    <source>
        <dbReference type="EMBL" id="MDO1559892.1"/>
    </source>
</evidence>
<evidence type="ECO:0000256" key="1">
    <source>
        <dbReference type="SAM" id="Phobius"/>
    </source>
</evidence>
<comment type="caution">
    <text evidence="2">The sequence shown here is derived from an EMBL/GenBank/DDBJ whole genome shotgun (WGS) entry which is preliminary data.</text>
</comment>
<dbReference type="RefSeq" id="WP_302110324.1">
    <property type="nucleotide sequence ID" value="NZ_JAUKTR010000004.1"/>
</dbReference>
<feature type="transmembrane region" description="Helical" evidence="1">
    <location>
        <begin position="21"/>
        <end position="42"/>
    </location>
</feature>
<dbReference type="EMBL" id="JAUKTR010000004">
    <property type="protein sequence ID" value="MDO1559892.1"/>
    <property type="molecule type" value="Genomic_DNA"/>
</dbReference>
<feature type="transmembrane region" description="Helical" evidence="1">
    <location>
        <begin position="81"/>
        <end position="109"/>
    </location>
</feature>
<feature type="transmembrane region" description="Helical" evidence="1">
    <location>
        <begin position="54"/>
        <end position="72"/>
    </location>
</feature>
<sequence length="181" mass="19616">MKGSSIISAAHLKRRLGQYAALWLGGFLLGLIAIAVLSWVLGDLIEAVDWVLPPLLLLTGAAYGGGVVITLISKETLGTKLLVVALALLMLLPLLWAPVLSAVVAAYVADRSIEYSQAYAAFRIAVSNLLYPLAEWLGSGGWLDWLWSLFQWVSTVVGFLSAWAKIWPGIRRFLGPEPEEA</sequence>
<gene>
    <name evidence="2" type="ORF">Q0812_10700</name>
</gene>
<name>A0ABT8SMU4_9CAUL</name>
<feature type="transmembrane region" description="Helical" evidence="1">
    <location>
        <begin position="145"/>
        <end position="164"/>
    </location>
</feature>
<protein>
    <submittedName>
        <fullName evidence="2">Uncharacterized protein</fullName>
    </submittedName>
</protein>
<evidence type="ECO:0000313" key="3">
    <source>
        <dbReference type="Proteomes" id="UP001169063"/>
    </source>
</evidence>
<keyword evidence="3" id="KW-1185">Reference proteome</keyword>
<proteinExistence type="predicted"/>
<keyword evidence="1" id="KW-1133">Transmembrane helix</keyword>
<keyword evidence="1" id="KW-0812">Transmembrane</keyword>